<dbReference type="Gene3D" id="2.160.20.20">
    <property type="match status" value="1"/>
</dbReference>
<reference evidence="2" key="1">
    <citation type="submission" date="2020-02" db="EMBL/GenBank/DDBJ databases">
        <authorList>
            <person name="Meier V. D."/>
        </authorList>
    </citation>
    <scope>NUCLEOTIDE SEQUENCE</scope>
    <source>
        <strain evidence="2">AVDCRST_MAG26</strain>
    </source>
</reference>
<name>A0A6J4JKV2_9CHLR</name>
<dbReference type="InterPro" id="IPR012332">
    <property type="entry name" value="Autotransporter_pectin_lyase_C"/>
</dbReference>
<evidence type="ECO:0000256" key="1">
    <source>
        <dbReference type="SAM" id="SignalP"/>
    </source>
</evidence>
<accession>A0A6J4JKV2</accession>
<organism evidence="2">
    <name type="scientific">uncultured Chloroflexia bacterium</name>
    <dbReference type="NCBI Taxonomy" id="1672391"/>
    <lineage>
        <taxon>Bacteria</taxon>
        <taxon>Bacillati</taxon>
        <taxon>Chloroflexota</taxon>
        <taxon>Chloroflexia</taxon>
        <taxon>environmental samples</taxon>
    </lineage>
</organism>
<dbReference type="AlphaFoldDB" id="A0A6J4JKV2"/>
<sequence length="190" mass="19536">MKQFGRFIMALMIAMGALGMGGGVAHAEDYECRGTLGAVTIVGNLLVPDDATCTLNGTYVQGSIVVKSRATLEATEVTVTGGIQGEGPRNVVVRRSTIGNSVSIRKAEPGGTVELSGSQITGDVQLEDNRGSITINGNELSGSIQANKNTGGLEISGNQIGNGLQCQDNNPPPTGGGNIAKQKQGQCMFL</sequence>
<feature type="chain" id="PRO_5026889915" evidence="1">
    <location>
        <begin position="28"/>
        <end position="190"/>
    </location>
</feature>
<protein>
    <submittedName>
        <fullName evidence="2">Cytochrome C553 (Soluble cytochrome f)</fullName>
    </submittedName>
</protein>
<proteinExistence type="predicted"/>
<gene>
    <name evidence="2" type="ORF">AVDCRST_MAG26-3387</name>
</gene>
<dbReference type="EMBL" id="CADCTK010000790">
    <property type="protein sequence ID" value="CAA9281149.1"/>
    <property type="molecule type" value="Genomic_DNA"/>
</dbReference>
<keyword evidence="1" id="KW-0732">Signal</keyword>
<evidence type="ECO:0000313" key="2">
    <source>
        <dbReference type="EMBL" id="CAA9281149.1"/>
    </source>
</evidence>
<feature type="signal peptide" evidence="1">
    <location>
        <begin position="1"/>
        <end position="27"/>
    </location>
</feature>